<evidence type="ECO:0000256" key="2">
    <source>
        <dbReference type="ARBA" id="ARBA00022801"/>
    </source>
</evidence>
<keyword evidence="1" id="KW-0479">Metal-binding</keyword>
<reference evidence="6 7" key="1">
    <citation type="journal article" date="2019" name="PLoS Negl. Trop. Dis.">
        <title>Revisiting the worldwide diversity of Leptospira species in the environment.</title>
        <authorList>
            <person name="Vincent A.T."/>
            <person name="Schiettekatte O."/>
            <person name="Bourhy P."/>
            <person name="Veyrier F.J."/>
            <person name="Picardeau M."/>
        </authorList>
    </citation>
    <scope>NUCLEOTIDE SEQUENCE [LARGE SCALE GENOMIC DNA]</scope>
    <source>
        <strain evidence="6 7">201702444</strain>
    </source>
</reference>
<dbReference type="InterPro" id="IPR004843">
    <property type="entry name" value="Calcineurin-like_PHP"/>
</dbReference>
<dbReference type="CDD" id="cd07400">
    <property type="entry name" value="MPP_1"/>
    <property type="match status" value="1"/>
</dbReference>
<keyword evidence="3" id="KW-0408">Iron</keyword>
<protein>
    <submittedName>
        <fullName evidence="6">Phosphohydrolase</fullName>
    </submittedName>
</protein>
<dbReference type="Pfam" id="PF00149">
    <property type="entry name" value="Metallophos"/>
    <property type="match status" value="1"/>
</dbReference>
<evidence type="ECO:0000256" key="4">
    <source>
        <dbReference type="ARBA" id="ARBA00025742"/>
    </source>
</evidence>
<feature type="domain" description="Calcineurin-like phosphoesterase" evidence="5">
    <location>
        <begin position="1"/>
        <end position="224"/>
    </location>
</feature>
<dbReference type="OrthoDB" id="371150at2"/>
<dbReference type="Gene3D" id="3.60.21.10">
    <property type="match status" value="1"/>
</dbReference>
<dbReference type="InterPro" id="IPR029052">
    <property type="entry name" value="Metallo-depent_PP-like"/>
</dbReference>
<sequence>MKIVHLSDLHFPTPVPFFQLKGKMFVGYLNYNLRRKKKYPKEVWNSILEFIQKTKPDAIVVSGDITNVSHEEEFRTAGKLLSELPREKVFYIPGNHDRYMKQSVGENAFYERYFSDLSGESISHNAHYIRIKKIGDLHFVGWDSSVPLSILDAYGRIQPEVVTQTKKILAEKKINDYVLVCHHPIWNPAERQETVHHKLLNREEVASLLKEKPPLAYLHGHVHTNWVKQPGEELPYYVVNSASSTRLSDHRHECGFHTLEIQKRDVKIQRYTYNTEQSKFTEAPLVSYSEKE</sequence>
<dbReference type="PANTHER" id="PTHR42988">
    <property type="entry name" value="PHOSPHOHYDROLASE"/>
    <property type="match status" value="1"/>
</dbReference>
<comment type="caution">
    <text evidence="6">The sequence shown here is derived from an EMBL/GenBank/DDBJ whole genome shotgun (WGS) entry which is preliminary data.</text>
</comment>
<dbReference type="AlphaFoldDB" id="A0A5F2AY82"/>
<keyword evidence="2 6" id="KW-0378">Hydrolase</keyword>
<comment type="similarity">
    <text evidence="4">Belongs to the cyclic nucleotide phosphodiesterase class-III family.</text>
</comment>
<evidence type="ECO:0000313" key="6">
    <source>
        <dbReference type="EMBL" id="TGL93032.1"/>
    </source>
</evidence>
<proteinExistence type="inferred from homology"/>
<accession>A0A5F2AY82</accession>
<organism evidence="6 7">
    <name type="scientific">Leptospira barantonii</name>
    <dbReference type="NCBI Taxonomy" id="2023184"/>
    <lineage>
        <taxon>Bacteria</taxon>
        <taxon>Pseudomonadati</taxon>
        <taxon>Spirochaetota</taxon>
        <taxon>Spirochaetia</taxon>
        <taxon>Leptospirales</taxon>
        <taxon>Leptospiraceae</taxon>
        <taxon>Leptospira</taxon>
    </lineage>
</organism>
<dbReference type="EMBL" id="RQGN01000102">
    <property type="protein sequence ID" value="TGL93032.1"/>
    <property type="molecule type" value="Genomic_DNA"/>
</dbReference>
<name>A0A5F2AY82_9LEPT</name>
<dbReference type="GO" id="GO:0016787">
    <property type="term" value="F:hydrolase activity"/>
    <property type="evidence" value="ECO:0007669"/>
    <property type="project" value="UniProtKB-KW"/>
</dbReference>
<gene>
    <name evidence="6" type="ORF">EHQ76_19120</name>
</gene>
<dbReference type="Proteomes" id="UP000298429">
    <property type="component" value="Unassembled WGS sequence"/>
</dbReference>
<dbReference type="SUPFAM" id="SSF56300">
    <property type="entry name" value="Metallo-dependent phosphatases"/>
    <property type="match status" value="1"/>
</dbReference>
<evidence type="ECO:0000259" key="5">
    <source>
        <dbReference type="Pfam" id="PF00149"/>
    </source>
</evidence>
<evidence type="ECO:0000313" key="7">
    <source>
        <dbReference type="Proteomes" id="UP000298429"/>
    </source>
</evidence>
<evidence type="ECO:0000256" key="1">
    <source>
        <dbReference type="ARBA" id="ARBA00022723"/>
    </source>
</evidence>
<dbReference type="GO" id="GO:0046872">
    <property type="term" value="F:metal ion binding"/>
    <property type="evidence" value="ECO:0007669"/>
    <property type="project" value="UniProtKB-KW"/>
</dbReference>
<dbReference type="InterPro" id="IPR050884">
    <property type="entry name" value="CNP_phosphodiesterase-III"/>
</dbReference>
<dbReference type="PANTHER" id="PTHR42988:SF2">
    <property type="entry name" value="CYCLIC NUCLEOTIDE PHOSPHODIESTERASE CBUA0032-RELATED"/>
    <property type="match status" value="1"/>
</dbReference>
<evidence type="ECO:0000256" key="3">
    <source>
        <dbReference type="ARBA" id="ARBA00023004"/>
    </source>
</evidence>
<dbReference type="RefSeq" id="WP_135672447.1">
    <property type="nucleotide sequence ID" value="NZ_RQGN01000102.1"/>
</dbReference>